<evidence type="ECO:0000256" key="6">
    <source>
        <dbReference type="ARBA" id="ARBA00022989"/>
    </source>
</evidence>
<feature type="transmembrane region" description="Helical" evidence="13">
    <location>
        <begin position="2324"/>
        <end position="2343"/>
    </location>
</feature>
<evidence type="ECO:0000256" key="12">
    <source>
        <dbReference type="SAM" id="MobiDB-lite"/>
    </source>
</evidence>
<reference evidence="15" key="1">
    <citation type="submission" date="2021-02" db="EMBL/GenBank/DDBJ databases">
        <authorList>
            <person name="Nowell W R."/>
        </authorList>
    </citation>
    <scope>NUCLEOTIDE SEQUENCE</scope>
</reference>
<feature type="transmembrane region" description="Helical" evidence="13">
    <location>
        <begin position="2232"/>
        <end position="2256"/>
    </location>
</feature>
<dbReference type="InterPro" id="IPR042060">
    <property type="entry name" value="PLAT_polycystin1"/>
</dbReference>
<comment type="caution">
    <text evidence="10">Lacks conserved residue(s) required for the propagation of feature annotation.</text>
</comment>
<feature type="transmembrane region" description="Helical" evidence="13">
    <location>
        <begin position="2569"/>
        <end position="2592"/>
    </location>
</feature>
<name>A0A814QFT1_9BILA</name>
<evidence type="ECO:0000259" key="14">
    <source>
        <dbReference type="PROSITE" id="PS50095"/>
    </source>
</evidence>
<dbReference type="CDD" id="cd05819">
    <property type="entry name" value="NHL"/>
    <property type="match status" value="1"/>
</dbReference>
<dbReference type="InterPro" id="IPR001258">
    <property type="entry name" value="NHL_repeat"/>
</dbReference>
<dbReference type="Gene3D" id="2.120.10.30">
    <property type="entry name" value="TolB, C-terminal domain"/>
    <property type="match status" value="2"/>
</dbReference>
<dbReference type="FunFam" id="2.60.60.20:FF:000022">
    <property type="entry name" value="Uncharacterized protein"/>
    <property type="match status" value="1"/>
</dbReference>
<feature type="region of interest" description="Disordered" evidence="12">
    <location>
        <begin position="3071"/>
        <end position="3111"/>
    </location>
</feature>
<dbReference type="CDD" id="cd01752">
    <property type="entry name" value="PLAT_polycystin"/>
    <property type="match status" value="1"/>
</dbReference>
<dbReference type="Gene3D" id="2.40.10.500">
    <property type="match status" value="1"/>
</dbReference>
<dbReference type="InterPro" id="IPR046791">
    <property type="entry name" value="Polycystin_dom"/>
</dbReference>
<dbReference type="GO" id="GO:0005262">
    <property type="term" value="F:calcium channel activity"/>
    <property type="evidence" value="ECO:0007669"/>
    <property type="project" value="TreeGrafter"/>
</dbReference>
<dbReference type="InterPro" id="IPR001024">
    <property type="entry name" value="PLAT/LH2_dom"/>
</dbReference>
<feature type="transmembrane region" description="Helical" evidence="13">
    <location>
        <begin position="2702"/>
        <end position="2724"/>
    </location>
</feature>
<feature type="disulfide bond" evidence="9">
    <location>
        <begin position="2433"/>
        <end position="2442"/>
    </location>
</feature>
<keyword evidence="5" id="KW-0677">Repeat</keyword>
<feature type="repeat" description="NHL" evidence="11">
    <location>
        <begin position="3378"/>
        <end position="3416"/>
    </location>
</feature>
<feature type="compositionally biased region" description="Low complexity" evidence="12">
    <location>
        <begin position="3081"/>
        <end position="3108"/>
    </location>
</feature>
<dbReference type="GO" id="GO:0005509">
    <property type="term" value="F:calcium ion binding"/>
    <property type="evidence" value="ECO:0007669"/>
    <property type="project" value="InterPro"/>
</dbReference>
<dbReference type="InterPro" id="IPR003915">
    <property type="entry name" value="PKD_2"/>
</dbReference>
<dbReference type="PANTHER" id="PTHR10877">
    <property type="entry name" value="POLYCYSTIN FAMILY MEMBER"/>
    <property type="match status" value="1"/>
</dbReference>
<evidence type="ECO:0000256" key="7">
    <source>
        <dbReference type="ARBA" id="ARBA00023136"/>
    </source>
</evidence>
<evidence type="ECO:0000256" key="5">
    <source>
        <dbReference type="ARBA" id="ARBA00022737"/>
    </source>
</evidence>
<sequence>MDDTSYAFINQKYVISQSNGADSGIIDVTAYIRNGLNKFTFITYNGYDGYAWGFEIIKNGEIIFDDMQGLADNIAAYDDYSEEYEIVYNKTISINITKCTTVTSTPSTDDVSYAFINQKYVTAQQYGADSGFIDVTPYIKNGLNKFTFLTYNDGNGYNWGFEIMKNGEVVFDDMQGLAGAFPAYDDYSEEYEIVYNKTISMNITKCTTVTSTPSSGCINDMCSILLYNIDDASYAFINQQHVASQRAGMDSGFIDASPYVKNGLNKFTFITYNGYDGYAWGFKIMKNGEIIFDDMQGLAGAFAAYNDYSKENQIVYNKTISINITKCTTVTSTPSTGCNNDLCSIRLFNTDDTSYAFINQQYVTNQRLNTDSGFIDVSPYIRNGLNKFTFLTYNENIGYAWGYKIMKNNAIIFDDTQVLLGADALNDISKEYQFVHNNTVSINITKCTTVTSTPSTGCINDMYSIRLYNADDSSYAFINQKYVTAQRYGADSGFIDVTPYIKNGLNKFTFLTYNVDQRYGWGFEIMKNGDIVFEDTEGLSSITAAYDDYSTYNQFVYNKTISINATKCTTVTSTPSTVTGCMNDMYSIRVFNSDDVSYAFVNQYYVTRQLSYIDSDFIDVTPYIKNGLNKFTFLTYNNGDGYTWGFEIMKNGDIIFDDMEGLVGAIEAYNDYSKEKQIVYNKTISINITNCTTMTSIASTYETTVGLITTPIVEGTTSIQQQMTSVPQQTTSIQQQTTSVLQHTTSMQQQTTSVPLQATSVQQQTTSMQQQMTSTQQPFTSIQQQTTLIPQQTTSMQEQSTSVLLQTTLLEQSTGSVLTQSTTLQHQSTAVEYQSISLQQESTSILEETTSVQSKPITMTTMSLITSPKVSIVNQNCFAPVIFLIPSSSSLISPMQFRRNQDFFISTYIQLKCNNSLATIMKWTVKNCTSACLFQIELDQSVVTTASELYIPALTLPLGIYELALTVTMIAAPELTSSVSAYVKITSSGIVANLVPFGTSMITRGYQQNLTLDPGSFSVDSDGYAFNASDWNYEYYCRIYGIYNFPNNLGILLSIDDPTIDPLNPSCLSNQSNNSIQFSPSKSSITLLPKLLLFNQTYEFMVWMKNRRNSSIQATGYVLVQVDNTYPQMIAVACVISTMCIPNLEFQLVNPTTQLALFSICLGTCTTLENITWNIYQGFSNGSFKGVQWNQFNQTNQYENILFFGIHTSNFTAMKTLFIDNPQITYWRFEVVYSFSSTISTSALNFFINQPPVNGSCFINPLNGTTSTLFNISCPNWFDEDDIKDYSFYLWTTDRSNLLTIGFTSVSNFQLRLPAGSGNESLVNLVVYIRDTFDCITEYNLSSLHVLPDTNDINDFIDNLNLSSSTNNNNPILQLLATGNQNFVGQIIISLSQIFNEMNIENVKNAVLGGVPSTSIFISPLGSPRFSSTSDMLNESTLLEFNKKLNIQANIRDYLISFTTNLIIANSDSIKLQASALAQLTQATNGLTRNAITIASNKCYQLSMSLYSMATRIPYEDVYTASVAIAECITNVITAVNGPLQGRIDTLDLDFSQANTLPQDYDTDLESEWSNLKLFANGNDFSSETIEQNRNIYYQKQLANQITNQATQTISLLTSALNIHLNIDQNMTLNSSSIFFSLQTISSESLADKLIEYTENAYIRIPSTFNTNTTVSIQAIMEPLAITDELNSQSHTNLSRSISLKILHQNGNEISIETNITHPIELIIPRDPNLVMPPMSFQDVISTNSTSHNQLFHLHYINITNTLSNSIHFEIHPLDINAGYLFIYKFDSSPQLNSSIDQIDGWTLFCPSNLTNDSIYTYSINNQKTVDHQSIIFGLRELNATEIINVCMNSSITSPPITNERYNFTSNYELRVYASGCYYLNTNNTWQSDGLIVGNLTDYQQTQCFSPHLATFAGGFIILPSPINWKYVFANAEFLKNKTVYFIIISICIIYVLLVIYAHHQDKKDLEMLQITLMPDNYPLDEYFYQIIVFTGHRKSSGTKSKVHFILSGDNDITKVRTLDDPHRSILQRSGTDTFLMTTSKSLGILNRIHIWHDNTGQGGSASWFLKYIIIRDLQTMEKFYFICERWLAVEKDDGKIERVLYVANDDERQKFSHVLSKHTYYSMTNNHLWFSIFSRLRVNRFTRVQRCTCCFVLFYISIFLNIMYYGISNETKNTASLTLGPFYISSQQIIIGIMTELLALLPSLLLVQLFQRLKPRQNLYAVKHSKFTFPWWFIFIAYGLSLLLVILSIFFIIVRGIELGDLKTQKWLTSIIAGFFSSIFLTQPMKKKRFFHFHRCIRFKRLNEAEVNCARLKRLKELQMWSTIREMIIYTSFLLVLCVITYSHRDQNSFRQVDHLRKFLLNTKQINYDYTKISTIDQYWNWLENSFISNLRAQQWYNNEIPRNLSGFINDKSNRLIGWATMRQLRIKSTLCPTHRIISHCQDDYSLLNEETRSFQPGWINETTQIYPSFTYQSSKELDTYVYVGDHGIYGGGGYVYEFRGRFSDLQSNLSQLHRLEWIDSQTRAVIIQISLYNPNVQLFTSVILLTEFLSTGGIIPQSQIEPFSFRLVFASTFQLICVIFYIIFILYFMFIEIQSLFRLKRAYFQQFWSYIEVGIIICSWTAVGIYYWRYQEFNRIGKLFKQTNGYVYINFQFAAYVDCILTFLFGFCCFFGTIKFLHVCRYNQHLSLFSQTLQHASQRLIPFCSMFAFIYLAFVCLFYLLFVSHISTCSSMLKTAQMLFQMTLLKFDSNNFIQASSFLGPFCFSIFIFFVVFICLSMFISIVNDSFRQVRNNIRHDEDIFLFTLRKFLHWTGLKKSTDEEIRVEQDTIMRSNYFHAVEHLPEKIDQLFDALNREAARLLDNGRTFAGVKARVFVAALGSHSYSSGIHHVRIRVDKGSPFLGIRSRSIPLVLCEGSAGRHCDSPSAYGWSVTNATVRNGIFHAEVENRRPGGDIYTLTLDCDQHRLNLINENTNEQYETEVDIHHTPFPWCLLSEYSNSDKTTTTTTVNMSNRVGPDESVEVNSNTTRLQRLYAQFRKQKLLWIVFLVICIDVVISVVTITVLMNKSEREKTSTMDIATPTSSSIPSLTTTSSSSSSSTTTSTTTSEQLIPSGIIDKNTKWKKNAITVAGGHEAGSELNQLNEPWGIHVDNDDHSIYIADRNNHRIVRWEFGAKNGTVVAGGNGPGNEMDQLTQPTDVVLDKEKKYLIICDYKNRRVIRWSLQNSQDHQVLIPGILCYGLAMDSNGDLYISDYEAQQVIRWQQGNQKSNTVAGGNGDGDQFNQLDEPRYIFVDKDHSVYIADYMNNRVMKWIKNATEGSLIAPGQVFNENPNTMVRPKGVIVDHEGNIYMSSDGNHQITLWSPGAIQGTPVIGEKQSGHEPTQFQDPHDLSFDQQGNLYVVDRNNHRIQKFAIDRD</sequence>
<dbReference type="PANTHER" id="PTHR10877:SF194">
    <property type="entry name" value="LOCATION OF VULVA DEFECTIVE 1"/>
    <property type="match status" value="1"/>
</dbReference>
<feature type="repeat" description="NHL" evidence="11">
    <location>
        <begin position="3137"/>
        <end position="3174"/>
    </location>
</feature>
<evidence type="ECO:0000256" key="1">
    <source>
        <dbReference type="ARBA" id="ARBA00004141"/>
    </source>
</evidence>
<dbReference type="Pfam" id="PF01436">
    <property type="entry name" value="NHL"/>
    <property type="match status" value="2"/>
</dbReference>
<dbReference type="Pfam" id="PF01477">
    <property type="entry name" value="PLAT"/>
    <property type="match status" value="1"/>
</dbReference>
<evidence type="ECO:0000256" key="8">
    <source>
        <dbReference type="ARBA" id="ARBA00023180"/>
    </source>
</evidence>
<feature type="transmembrane region" description="Helical" evidence="13">
    <location>
        <begin position="1940"/>
        <end position="1958"/>
    </location>
</feature>
<dbReference type="Gene3D" id="2.60.60.20">
    <property type="entry name" value="PLAT/LH2 domain"/>
    <property type="match status" value="1"/>
</dbReference>
<dbReference type="Pfam" id="PF20519">
    <property type="entry name" value="Polycystin_dom"/>
    <property type="match status" value="1"/>
</dbReference>
<dbReference type="EMBL" id="CAJNOE010000284">
    <property type="protein sequence ID" value="CAF1118486.1"/>
    <property type="molecule type" value="Genomic_DNA"/>
</dbReference>
<dbReference type="InterPro" id="IPR011042">
    <property type="entry name" value="6-blade_b-propeller_TolB-like"/>
</dbReference>
<dbReference type="GO" id="GO:0050982">
    <property type="term" value="P:detection of mechanical stimulus"/>
    <property type="evidence" value="ECO:0007669"/>
    <property type="project" value="TreeGrafter"/>
</dbReference>
<evidence type="ECO:0000313" key="15">
    <source>
        <dbReference type="EMBL" id="CAF1118486.1"/>
    </source>
</evidence>
<dbReference type="SUPFAM" id="SSF101898">
    <property type="entry name" value="NHL repeat"/>
    <property type="match status" value="1"/>
</dbReference>
<dbReference type="PROSITE" id="PS51125">
    <property type="entry name" value="NHL"/>
    <property type="match status" value="2"/>
</dbReference>
<dbReference type="SUPFAM" id="SSF49723">
    <property type="entry name" value="Lipase/lipooxygenase domain (PLAT/LH2 domain)"/>
    <property type="match status" value="1"/>
</dbReference>
<feature type="transmembrane region" description="Helical" evidence="13">
    <location>
        <begin position="2188"/>
        <end position="2211"/>
    </location>
</feature>
<keyword evidence="3 13" id="KW-0812">Transmembrane</keyword>
<dbReference type="Pfam" id="PF02010">
    <property type="entry name" value="REJ"/>
    <property type="match status" value="1"/>
</dbReference>
<comment type="subcellular location">
    <subcellularLocation>
        <location evidence="1">Membrane</location>
        <topology evidence="1">Multi-pass membrane protein</topology>
    </subcellularLocation>
</comment>
<protein>
    <recommendedName>
        <fullName evidence="14">PLAT domain-containing protein</fullName>
    </recommendedName>
</protein>
<dbReference type="InterPro" id="IPR002859">
    <property type="entry name" value="PKD/REJ-like"/>
</dbReference>
<keyword evidence="4" id="KW-0732">Signal</keyword>
<feature type="transmembrane region" description="Helical" evidence="13">
    <location>
        <begin position="2612"/>
        <end position="2630"/>
    </location>
</feature>
<dbReference type="InterPro" id="IPR036392">
    <property type="entry name" value="PLAT/LH2_dom_sf"/>
</dbReference>
<evidence type="ECO:0000256" key="3">
    <source>
        <dbReference type="ARBA" id="ARBA00022692"/>
    </source>
</evidence>
<evidence type="ECO:0000256" key="2">
    <source>
        <dbReference type="ARBA" id="ARBA00007200"/>
    </source>
</evidence>
<dbReference type="SMART" id="SM00308">
    <property type="entry name" value="LH2"/>
    <property type="match status" value="1"/>
</dbReference>
<evidence type="ECO:0000256" key="10">
    <source>
        <dbReference type="PROSITE-ProRule" id="PRU00152"/>
    </source>
</evidence>
<accession>A0A814QFT1</accession>
<feature type="domain" description="PLAT" evidence="14">
    <location>
        <begin position="1983"/>
        <end position="2102"/>
    </location>
</feature>
<evidence type="ECO:0000256" key="13">
    <source>
        <dbReference type="SAM" id="Phobius"/>
    </source>
</evidence>
<evidence type="ECO:0000256" key="9">
    <source>
        <dbReference type="PIRSR" id="PIRSR603915-2"/>
    </source>
</evidence>
<feature type="transmembrane region" description="Helical" evidence="13">
    <location>
        <begin position="3043"/>
        <end position="3066"/>
    </location>
</feature>
<feature type="transmembrane region" description="Helical" evidence="13">
    <location>
        <begin position="2148"/>
        <end position="2168"/>
    </location>
</feature>
<organism evidence="15 16">
    <name type="scientific">Adineta steineri</name>
    <dbReference type="NCBI Taxonomy" id="433720"/>
    <lineage>
        <taxon>Eukaryota</taxon>
        <taxon>Metazoa</taxon>
        <taxon>Spiralia</taxon>
        <taxon>Gnathifera</taxon>
        <taxon>Rotifera</taxon>
        <taxon>Eurotatoria</taxon>
        <taxon>Bdelloidea</taxon>
        <taxon>Adinetida</taxon>
        <taxon>Adinetidae</taxon>
        <taxon>Adineta</taxon>
    </lineage>
</organism>
<keyword evidence="7 13" id="KW-0472">Membrane</keyword>
<dbReference type="InterPro" id="IPR013122">
    <property type="entry name" value="PKD1_2_channel"/>
</dbReference>
<proteinExistence type="inferred from homology"/>
<gene>
    <name evidence="15" type="ORF">IZO911_LOCUS24003</name>
</gene>
<evidence type="ECO:0000313" key="16">
    <source>
        <dbReference type="Proteomes" id="UP000663860"/>
    </source>
</evidence>
<comment type="caution">
    <text evidence="15">The sequence shown here is derived from an EMBL/GenBank/DDBJ whole genome shotgun (WGS) entry which is preliminary data.</text>
</comment>
<keyword evidence="8" id="KW-0325">Glycoprotein</keyword>
<evidence type="ECO:0000256" key="11">
    <source>
        <dbReference type="PROSITE-ProRule" id="PRU00504"/>
    </source>
</evidence>
<dbReference type="Pfam" id="PF08016">
    <property type="entry name" value="PKD_channel"/>
    <property type="match status" value="1"/>
</dbReference>
<feature type="transmembrane region" description="Helical" evidence="13">
    <location>
        <begin position="2760"/>
        <end position="2785"/>
    </location>
</feature>
<comment type="similarity">
    <text evidence="2">Belongs to the polycystin family.</text>
</comment>
<evidence type="ECO:0000256" key="4">
    <source>
        <dbReference type="ARBA" id="ARBA00022729"/>
    </source>
</evidence>
<keyword evidence="6 13" id="KW-1133">Transmembrane helix</keyword>
<dbReference type="InterPro" id="IPR051223">
    <property type="entry name" value="Polycystin"/>
</dbReference>
<feature type="transmembrane region" description="Helical" evidence="13">
    <location>
        <begin position="2268"/>
        <end position="2286"/>
    </location>
</feature>
<dbReference type="PROSITE" id="PS50095">
    <property type="entry name" value="PLAT"/>
    <property type="match status" value="1"/>
</dbReference>
<feature type="transmembrane region" description="Helical" evidence="13">
    <location>
        <begin position="2650"/>
        <end position="2681"/>
    </location>
</feature>
<dbReference type="PRINTS" id="PR01433">
    <property type="entry name" value="POLYCYSTIN2"/>
</dbReference>
<dbReference type="GO" id="GO:0016020">
    <property type="term" value="C:membrane"/>
    <property type="evidence" value="ECO:0007669"/>
    <property type="project" value="UniProtKB-SubCell"/>
</dbReference>
<dbReference type="Proteomes" id="UP000663860">
    <property type="component" value="Unassembled WGS sequence"/>
</dbReference>